<dbReference type="OrthoDB" id="2985014at2759"/>
<name>A0A0C9U3E7_PAXIN</name>
<evidence type="ECO:0000256" key="3">
    <source>
        <dbReference type="ARBA" id="ARBA00022692"/>
    </source>
</evidence>
<reference evidence="9" key="2">
    <citation type="submission" date="2015-01" db="EMBL/GenBank/DDBJ databases">
        <title>Evolutionary Origins and Diversification of the Mycorrhizal Mutualists.</title>
        <authorList>
            <consortium name="DOE Joint Genome Institute"/>
            <consortium name="Mycorrhizal Genomics Consortium"/>
            <person name="Kohler A."/>
            <person name="Kuo A."/>
            <person name="Nagy L.G."/>
            <person name="Floudas D."/>
            <person name="Copeland A."/>
            <person name="Barry K.W."/>
            <person name="Cichocki N."/>
            <person name="Veneault-Fourrey C."/>
            <person name="LaButti K."/>
            <person name="Lindquist E.A."/>
            <person name="Lipzen A."/>
            <person name="Lundell T."/>
            <person name="Morin E."/>
            <person name="Murat C."/>
            <person name="Riley R."/>
            <person name="Ohm R."/>
            <person name="Sun H."/>
            <person name="Tunlid A."/>
            <person name="Henrissat B."/>
            <person name="Grigoriev I.V."/>
            <person name="Hibbett D.S."/>
            <person name="Martin F."/>
        </authorList>
    </citation>
    <scope>NUCLEOTIDE SEQUENCE [LARGE SCALE GENOMIC DNA]</scope>
    <source>
        <strain evidence="9">ATCC 200175</strain>
    </source>
</reference>
<protein>
    <submittedName>
        <fullName evidence="8">Unplaced genomic scaffold PAXINscaffold_24, whole genome shotgun sequence</fullName>
    </submittedName>
</protein>
<dbReference type="GO" id="GO:0022857">
    <property type="term" value="F:transmembrane transporter activity"/>
    <property type="evidence" value="ECO:0007669"/>
    <property type="project" value="InterPro"/>
</dbReference>
<keyword evidence="3 7" id="KW-0812">Transmembrane</keyword>
<dbReference type="SUPFAM" id="SSF103473">
    <property type="entry name" value="MFS general substrate transporter"/>
    <property type="match status" value="1"/>
</dbReference>
<dbReference type="InterPro" id="IPR036259">
    <property type="entry name" value="MFS_trans_sf"/>
</dbReference>
<dbReference type="HOGENOM" id="CLU_001265_0_1_1"/>
<keyword evidence="9" id="KW-1185">Reference proteome</keyword>
<dbReference type="FunFam" id="1.20.1250.20:FF:000068">
    <property type="entry name" value="MFS general substrate transporter"/>
    <property type="match status" value="1"/>
</dbReference>
<feature type="transmembrane region" description="Helical" evidence="7">
    <location>
        <begin position="340"/>
        <end position="357"/>
    </location>
</feature>
<dbReference type="PANTHER" id="PTHR43791:SF18">
    <property type="entry name" value="NICOTINIC ACID TRANSPORTER TNA1, PUTATIVE (AFU_ORTHOLOGUE AFUA_3G03820)-RELATED"/>
    <property type="match status" value="1"/>
</dbReference>
<keyword evidence="4 7" id="KW-1133">Transmembrane helix</keyword>
<comment type="similarity">
    <text evidence="6">Belongs to the major facilitator superfamily. Allantoate permease family.</text>
</comment>
<sequence length="483" mass="52725">MSPTSNTSPEGECYPEAPPQKKEIYGSKERMEHNVAAPALTVAQETKLWRRIDLRLLPVITLIYLLCSMDRGNIGNATLEGLLTQLNLTGNKFNIALMMYSIPFILLELPSKWLPGIMILWGLITMSMGFVKTYPQLVGVRVCLGAAEAGIDPGIAYYLTLWYPKYMFQYRMALFTAGAALAGAFSGLLAYSIGFMKGDGGLEGWSWIFILEGVATVLLGLIAALVMVDYPSTAKFLTTDERSFVVASRGGDDAQDEKHDMSQQVWAAFTDWQVWALAVVQASVTVPAYAISYFLPTIIHNFGYSTSLSQLLTVPPFALGAVTALVFAHFSDKLKVRSPFIFAGQSIALLGYIINLTDAPSGVKYFGTHLCIMGSFSSGPGAVSWLANNLRGKYKRAVGMALQISVGNLGGVIGSNILRTQDAPRYLLGHGLAIMFISIGLTTISIVVLVYKRLNARLDHDELLETQHAEPSLQEAPGFRYTL</sequence>
<reference evidence="8 9" key="1">
    <citation type="submission" date="2014-06" db="EMBL/GenBank/DDBJ databases">
        <authorList>
            <consortium name="DOE Joint Genome Institute"/>
            <person name="Kuo A."/>
            <person name="Kohler A."/>
            <person name="Nagy L.G."/>
            <person name="Floudas D."/>
            <person name="Copeland A."/>
            <person name="Barry K.W."/>
            <person name="Cichocki N."/>
            <person name="Veneault-Fourrey C."/>
            <person name="LaButti K."/>
            <person name="Lindquist E.A."/>
            <person name="Lipzen A."/>
            <person name="Lundell T."/>
            <person name="Morin E."/>
            <person name="Murat C."/>
            <person name="Sun H."/>
            <person name="Tunlid A."/>
            <person name="Henrissat B."/>
            <person name="Grigoriev I.V."/>
            <person name="Hibbett D.S."/>
            <person name="Martin F."/>
            <person name="Nordberg H.P."/>
            <person name="Cantor M.N."/>
            <person name="Hua S.X."/>
        </authorList>
    </citation>
    <scope>NUCLEOTIDE SEQUENCE [LARGE SCALE GENOMIC DNA]</scope>
    <source>
        <strain evidence="8 9">ATCC 200175</strain>
    </source>
</reference>
<comment type="subcellular location">
    <subcellularLocation>
        <location evidence="1">Membrane</location>
        <topology evidence="1">Multi-pass membrane protein</topology>
    </subcellularLocation>
</comment>
<feature type="transmembrane region" description="Helical" evidence="7">
    <location>
        <begin position="172"/>
        <end position="193"/>
    </location>
</feature>
<dbReference type="PANTHER" id="PTHR43791">
    <property type="entry name" value="PERMEASE-RELATED"/>
    <property type="match status" value="1"/>
</dbReference>
<feature type="transmembrane region" description="Helical" evidence="7">
    <location>
        <begin position="398"/>
        <end position="418"/>
    </location>
</feature>
<dbReference type="Pfam" id="PF07690">
    <property type="entry name" value="MFS_1"/>
    <property type="match status" value="1"/>
</dbReference>
<evidence type="ECO:0000256" key="7">
    <source>
        <dbReference type="SAM" id="Phobius"/>
    </source>
</evidence>
<keyword evidence="2" id="KW-0813">Transport</keyword>
<feature type="transmembrane region" description="Helical" evidence="7">
    <location>
        <begin position="274"/>
        <end position="295"/>
    </location>
</feature>
<dbReference type="InterPro" id="IPR011701">
    <property type="entry name" value="MFS"/>
</dbReference>
<organism evidence="8 9">
    <name type="scientific">Paxillus involutus ATCC 200175</name>
    <dbReference type="NCBI Taxonomy" id="664439"/>
    <lineage>
        <taxon>Eukaryota</taxon>
        <taxon>Fungi</taxon>
        <taxon>Dikarya</taxon>
        <taxon>Basidiomycota</taxon>
        <taxon>Agaricomycotina</taxon>
        <taxon>Agaricomycetes</taxon>
        <taxon>Agaricomycetidae</taxon>
        <taxon>Boletales</taxon>
        <taxon>Paxilineae</taxon>
        <taxon>Paxillaceae</taxon>
        <taxon>Paxillus</taxon>
    </lineage>
</organism>
<dbReference type="AlphaFoldDB" id="A0A0C9U3E7"/>
<evidence type="ECO:0000313" key="9">
    <source>
        <dbReference type="Proteomes" id="UP000053647"/>
    </source>
</evidence>
<dbReference type="EMBL" id="KN819346">
    <property type="protein sequence ID" value="KIJ14037.1"/>
    <property type="molecule type" value="Genomic_DNA"/>
</dbReference>
<evidence type="ECO:0000256" key="6">
    <source>
        <dbReference type="ARBA" id="ARBA00037968"/>
    </source>
</evidence>
<dbReference type="GO" id="GO:0016020">
    <property type="term" value="C:membrane"/>
    <property type="evidence" value="ECO:0007669"/>
    <property type="project" value="UniProtKB-SubCell"/>
</dbReference>
<proteinExistence type="inferred from homology"/>
<dbReference type="Proteomes" id="UP000053647">
    <property type="component" value="Unassembled WGS sequence"/>
</dbReference>
<evidence type="ECO:0000256" key="1">
    <source>
        <dbReference type="ARBA" id="ARBA00004141"/>
    </source>
</evidence>
<accession>A0A0C9U3E7</accession>
<dbReference type="Gene3D" id="1.20.1250.20">
    <property type="entry name" value="MFS general substrate transporter like domains"/>
    <property type="match status" value="2"/>
</dbReference>
<evidence type="ECO:0000313" key="8">
    <source>
        <dbReference type="EMBL" id="KIJ14037.1"/>
    </source>
</evidence>
<feature type="transmembrane region" description="Helical" evidence="7">
    <location>
        <begin position="430"/>
        <end position="451"/>
    </location>
</feature>
<feature type="transmembrane region" description="Helical" evidence="7">
    <location>
        <begin position="205"/>
        <end position="228"/>
    </location>
</feature>
<evidence type="ECO:0000256" key="4">
    <source>
        <dbReference type="ARBA" id="ARBA00022989"/>
    </source>
</evidence>
<dbReference type="FunFam" id="1.20.1250.20:FF:000018">
    <property type="entry name" value="MFS transporter permease"/>
    <property type="match status" value="1"/>
</dbReference>
<gene>
    <name evidence="8" type="ORF">PAXINDRAFT_13153</name>
</gene>
<evidence type="ECO:0000256" key="2">
    <source>
        <dbReference type="ARBA" id="ARBA00022448"/>
    </source>
</evidence>
<keyword evidence="5 7" id="KW-0472">Membrane</keyword>
<evidence type="ECO:0000256" key="5">
    <source>
        <dbReference type="ARBA" id="ARBA00023136"/>
    </source>
</evidence>
<feature type="transmembrane region" description="Helical" evidence="7">
    <location>
        <begin position="363"/>
        <end position="386"/>
    </location>
</feature>
<feature type="transmembrane region" description="Helical" evidence="7">
    <location>
        <begin position="307"/>
        <end position="328"/>
    </location>
</feature>